<dbReference type="Gene3D" id="3.40.640.10">
    <property type="entry name" value="Type I PLP-dependent aspartate aminotransferase-like (Major domain)"/>
    <property type="match status" value="1"/>
</dbReference>
<dbReference type="CDD" id="cd00616">
    <property type="entry name" value="AHBA_syn"/>
    <property type="match status" value="1"/>
</dbReference>
<protein>
    <recommendedName>
        <fullName evidence="8">DegT/DnrJ/EryC1/StrS aminotransferase</fullName>
    </recommendedName>
</protein>
<name>N2AB57_9FIRM</name>
<dbReference type="Proteomes" id="UP000012589">
    <property type="component" value="Unassembled WGS sequence"/>
</dbReference>
<keyword evidence="7" id="KW-1185">Reference proteome</keyword>
<dbReference type="Pfam" id="PF01041">
    <property type="entry name" value="DegT_DnrJ_EryC1"/>
    <property type="match status" value="1"/>
</dbReference>
<dbReference type="PANTHER" id="PTHR30244">
    <property type="entry name" value="TRANSAMINASE"/>
    <property type="match status" value="1"/>
</dbReference>
<dbReference type="InterPro" id="IPR015421">
    <property type="entry name" value="PyrdxlP-dep_Trfase_major"/>
</dbReference>
<dbReference type="GO" id="GO:0030170">
    <property type="term" value="F:pyridoxal phosphate binding"/>
    <property type="evidence" value="ECO:0007669"/>
    <property type="project" value="TreeGrafter"/>
</dbReference>
<dbReference type="PANTHER" id="PTHR30244:SF9">
    <property type="entry name" value="PROTEIN RV3402C"/>
    <property type="match status" value="1"/>
</dbReference>
<evidence type="ECO:0000256" key="4">
    <source>
        <dbReference type="PIRSR" id="PIRSR000390-2"/>
    </source>
</evidence>
<feature type="modified residue" description="N6-(pyridoxal phosphate)lysine" evidence="4">
    <location>
        <position position="189"/>
    </location>
</feature>
<dbReference type="eggNOG" id="COG0399">
    <property type="taxonomic scope" value="Bacteria"/>
</dbReference>
<gene>
    <name evidence="6" type="ORF">C823_02522</name>
</gene>
<accession>N2AB57</accession>
<dbReference type="SUPFAM" id="SSF53383">
    <property type="entry name" value="PLP-dependent transferases"/>
    <property type="match status" value="1"/>
</dbReference>
<dbReference type="STRING" id="1235802.C823_02522"/>
<comment type="caution">
    <text evidence="6">The sequence shown here is derived from an EMBL/GenBank/DDBJ whole genome shotgun (WGS) entry which is preliminary data.</text>
</comment>
<dbReference type="HOGENOM" id="CLU_033332_1_0_9"/>
<evidence type="ECO:0000313" key="7">
    <source>
        <dbReference type="Proteomes" id="UP000012589"/>
    </source>
</evidence>
<feature type="active site" description="Proton acceptor" evidence="3">
    <location>
        <position position="189"/>
    </location>
</feature>
<dbReference type="EMBL" id="AQFT01000077">
    <property type="protein sequence ID" value="EMZ26592.1"/>
    <property type="molecule type" value="Genomic_DNA"/>
</dbReference>
<organism evidence="6 7">
    <name type="scientific">Eubacterium plexicaudatum ASF492</name>
    <dbReference type="NCBI Taxonomy" id="1235802"/>
    <lineage>
        <taxon>Bacteria</taxon>
        <taxon>Bacillati</taxon>
        <taxon>Bacillota</taxon>
        <taxon>Clostridia</taxon>
        <taxon>Eubacteriales</taxon>
        <taxon>Eubacteriaceae</taxon>
        <taxon>Eubacterium</taxon>
    </lineage>
</organism>
<sequence length="375" mass="42726">MSQEIYAEEIYVARPSMPPFDEFIEEIGELWQTRRLTNMGAKHKKLEEELRRYLHVKNVSLMVNGHMALELAIQAMRLTGEVITTPFTFASTTHAIVRNGLKPVFCDIDPDTYTIDADKIEALITDQTSAILPVHVYGNLCEVEKIRSIAQKYGLKVIYDAAHAFGESYRGTGAGNFGDASIFSFHATKVFHTIEGGAVCFADDEYGMDLYRLKNFGIRGQETVDFIGANAKMNEFQAAMGLCNLRYIDSEIEKRKRVYEQYVKRLTGLAGVRIMKQQSDVKPNYAYFPVIFEEKEFGATRNEVALQLQQAGVYARKYFYPLTSMYDCYHGRFDAEKTPVALGVSKRVLTLPMYGELEEEEIDRICRIIKHTGKR</sequence>
<dbReference type="GO" id="GO:0000271">
    <property type="term" value="P:polysaccharide biosynthetic process"/>
    <property type="evidence" value="ECO:0007669"/>
    <property type="project" value="TreeGrafter"/>
</dbReference>
<evidence type="ECO:0000313" key="6">
    <source>
        <dbReference type="EMBL" id="EMZ26592.1"/>
    </source>
</evidence>
<dbReference type="InterPro" id="IPR015424">
    <property type="entry name" value="PyrdxlP-dep_Trfase"/>
</dbReference>
<keyword evidence="1 4" id="KW-0663">Pyridoxal phosphate</keyword>
<reference evidence="6 7" key="1">
    <citation type="journal article" date="2014" name="Genome Announc.">
        <title>Draft genome sequences of the altered schaedler flora, a defined bacterial community from gnotobiotic mice.</title>
        <authorList>
            <person name="Wannemuehler M.J."/>
            <person name="Overstreet A.M."/>
            <person name="Ward D.V."/>
            <person name="Phillips G.J."/>
        </authorList>
    </citation>
    <scope>NUCLEOTIDE SEQUENCE [LARGE SCALE GENOMIC DNA]</scope>
    <source>
        <strain evidence="6 7">ASF492</strain>
    </source>
</reference>
<dbReference type="InterPro" id="IPR000653">
    <property type="entry name" value="DegT/StrS_aminotransferase"/>
</dbReference>
<proteinExistence type="inferred from homology"/>
<dbReference type="AlphaFoldDB" id="N2AB57"/>
<dbReference type="GO" id="GO:0008483">
    <property type="term" value="F:transaminase activity"/>
    <property type="evidence" value="ECO:0007669"/>
    <property type="project" value="TreeGrafter"/>
</dbReference>
<evidence type="ECO:0000256" key="1">
    <source>
        <dbReference type="ARBA" id="ARBA00022898"/>
    </source>
</evidence>
<evidence type="ECO:0000256" key="2">
    <source>
        <dbReference type="ARBA" id="ARBA00037999"/>
    </source>
</evidence>
<evidence type="ECO:0000256" key="3">
    <source>
        <dbReference type="PIRSR" id="PIRSR000390-1"/>
    </source>
</evidence>
<dbReference type="OrthoDB" id="9810913at2"/>
<comment type="similarity">
    <text evidence="2 5">Belongs to the DegT/DnrJ/EryC1 family.</text>
</comment>
<dbReference type="PIRSF" id="PIRSF000390">
    <property type="entry name" value="PLP_StrS"/>
    <property type="match status" value="1"/>
</dbReference>
<evidence type="ECO:0008006" key="8">
    <source>
        <dbReference type="Google" id="ProtNLM"/>
    </source>
</evidence>
<evidence type="ECO:0000256" key="5">
    <source>
        <dbReference type="RuleBase" id="RU004508"/>
    </source>
</evidence>
<dbReference type="PATRIC" id="fig|1235802.3.peg.2668"/>